<dbReference type="FunFam" id="2.30.30.40:FF:000100">
    <property type="entry name" value="SH3 domain-containing YSC84-like protein 1"/>
    <property type="match status" value="1"/>
</dbReference>
<evidence type="ECO:0000313" key="7">
    <source>
        <dbReference type="Proteomes" id="UP000769157"/>
    </source>
</evidence>
<feature type="region of interest" description="Disordered" evidence="4">
    <location>
        <begin position="462"/>
        <end position="516"/>
    </location>
</feature>
<dbReference type="RefSeq" id="XP_046060555.1">
    <property type="nucleotide sequence ID" value="XM_046205734.1"/>
</dbReference>
<name>A0A9P8P1W1_9ASCO</name>
<protein>
    <recommendedName>
        <fullName evidence="5">SH3 domain-containing protein</fullName>
    </recommendedName>
</protein>
<dbReference type="GO" id="GO:0051666">
    <property type="term" value="P:actin cortical patch localization"/>
    <property type="evidence" value="ECO:0007669"/>
    <property type="project" value="TreeGrafter"/>
</dbReference>
<dbReference type="InterPro" id="IPR033643">
    <property type="entry name" value="SYLF_SH3YL1-like"/>
</dbReference>
<dbReference type="GO" id="GO:0035091">
    <property type="term" value="F:phosphatidylinositol binding"/>
    <property type="evidence" value="ECO:0007669"/>
    <property type="project" value="TreeGrafter"/>
</dbReference>
<dbReference type="SMART" id="SM00326">
    <property type="entry name" value="SH3"/>
    <property type="match status" value="1"/>
</dbReference>
<keyword evidence="7" id="KW-1185">Reference proteome</keyword>
<dbReference type="Pfam" id="PF00018">
    <property type="entry name" value="SH3_1"/>
    <property type="match status" value="1"/>
</dbReference>
<dbReference type="CDD" id="cd11842">
    <property type="entry name" value="SH3_Ysc84p_like"/>
    <property type="match status" value="1"/>
</dbReference>
<dbReference type="PANTHER" id="PTHR15629:SF2">
    <property type="entry name" value="SH3 DOMAIN-CONTAINING YSC84-LIKE PROTEIN 1"/>
    <property type="match status" value="1"/>
</dbReference>
<evidence type="ECO:0000256" key="2">
    <source>
        <dbReference type="ARBA" id="ARBA00022443"/>
    </source>
</evidence>
<gene>
    <name evidence="6" type="ORF">OGAPHI_004635</name>
</gene>
<dbReference type="GO" id="GO:0030479">
    <property type="term" value="C:actin cortical patch"/>
    <property type="evidence" value="ECO:0007669"/>
    <property type="project" value="TreeGrafter"/>
</dbReference>
<dbReference type="AlphaFoldDB" id="A0A9P8P1W1"/>
<dbReference type="InterPro" id="IPR051702">
    <property type="entry name" value="SH3_domain_YSC84-like"/>
</dbReference>
<feature type="region of interest" description="Disordered" evidence="4">
    <location>
        <begin position="532"/>
        <end position="560"/>
    </location>
</feature>
<dbReference type="Pfam" id="PF04366">
    <property type="entry name" value="Ysc84"/>
    <property type="match status" value="1"/>
</dbReference>
<evidence type="ECO:0000256" key="4">
    <source>
        <dbReference type="SAM" id="MobiDB-lite"/>
    </source>
</evidence>
<evidence type="ECO:0000256" key="1">
    <source>
        <dbReference type="ARBA" id="ARBA00007761"/>
    </source>
</evidence>
<dbReference type="Proteomes" id="UP000769157">
    <property type="component" value="Unassembled WGS sequence"/>
</dbReference>
<dbReference type="PRINTS" id="PR00452">
    <property type="entry name" value="SH3DOMAIN"/>
</dbReference>
<dbReference type="PROSITE" id="PS50002">
    <property type="entry name" value="SH3"/>
    <property type="match status" value="1"/>
</dbReference>
<dbReference type="Gene3D" id="2.30.30.40">
    <property type="entry name" value="SH3 Domains"/>
    <property type="match status" value="1"/>
</dbReference>
<evidence type="ECO:0000313" key="6">
    <source>
        <dbReference type="EMBL" id="KAH3664283.1"/>
    </source>
</evidence>
<dbReference type="InterPro" id="IPR001452">
    <property type="entry name" value="SH3_domain"/>
</dbReference>
<reference evidence="6" key="2">
    <citation type="submission" date="2021-01" db="EMBL/GenBank/DDBJ databases">
        <authorList>
            <person name="Schikora-Tamarit M.A."/>
        </authorList>
    </citation>
    <scope>NUCLEOTIDE SEQUENCE</scope>
    <source>
        <strain evidence="6">CBS6075</strain>
    </source>
</reference>
<feature type="compositionally biased region" description="Low complexity" evidence="4">
    <location>
        <begin position="549"/>
        <end position="560"/>
    </location>
</feature>
<dbReference type="GeneID" id="70236600"/>
<sequence length="898" mass="98177">MSPEIHLLTMSNAEIGWSYGTMWPASYTLANVNWPLLLTSPAARPSSKVYQFLNSAFWKDVVLVHSKASVQARFPSQLQISIGVPGVWVVDRLECGTVDRRWAKLKQTASKRTAARATIEPENDRVLSRVVSALKEPVEQMFIVFVDIEISCRLFHGVHAKTQWVILGLVNSQLVIWEFVESNNLCLFVCHQGINRERACDWTDGVFEVVVSFFQRFQVHGLFQEFPSLSHVILKDGVELVLKAAKILASFIKPNQLFGADEVIPRDVLLQAKGLAVITVLKAGFLFSGRAGSGVVVARLPDGSWSAPSAIVTAGAGVGGQVGAEVTDFVFILNTPAAVESFAQFGSVTLGGNISVAAGPLGRNAEVAGSASFKNVAPVFAYSKTKGIFAGVSVEGSVLVERREANRKFYGDMCKASQILGGRVRPPAACESLMRVLNSRAFTRASDNGEYYSDDEDYYNDIPSEFSSENSSARYNSRRSYGSEDEDYSDDDSPRSHYHRSSPATTASHSRKPTSWEDDVYDRYDKKKSFSAEARSAGYRPRSEKPDFGYGSSRSSAGPSGSKKAIALYSFAGEQQGDLGFKKGDVITIIQKSDSTDDWWTGRIGTKEGIFPANYVELVSLPRISVAKSPITLSIWLLSSGLWVSRSNLSFTTLWLPCNLSFSTDLVNAANWYILEGSKFRCETALLTDSWLVIVTSAQQPFFLGTFRAKTEITSPYGSTRLLITSCSISNGRLRMKTENWVLGSSFVSVGLVAGEKTGISEISFFSPNLLPELAVAPNRSLSFFKMWTPAYTSFPSMVSVGILTEIKPGKPLNNFFNSDSLTVLSRSPTNKDVNCLVGVKKVEERYVGAVFVDEAMSTAFLEIVTISALESESVGSFLVSAFPSFGVGCFAGFDDNN</sequence>
<dbReference type="PANTHER" id="PTHR15629">
    <property type="entry name" value="SH3YL1 PROTEIN"/>
    <property type="match status" value="1"/>
</dbReference>
<comment type="caution">
    <text evidence="6">The sequence shown here is derived from an EMBL/GenBank/DDBJ whole genome shotgun (WGS) entry which is preliminary data.</text>
</comment>
<dbReference type="SUPFAM" id="SSF50044">
    <property type="entry name" value="SH3-domain"/>
    <property type="match status" value="1"/>
</dbReference>
<reference evidence="6" key="1">
    <citation type="journal article" date="2021" name="Open Biol.">
        <title>Shared evolutionary footprints suggest mitochondrial oxidative damage underlies multiple complex I losses in fungi.</title>
        <authorList>
            <person name="Schikora-Tamarit M.A."/>
            <person name="Marcet-Houben M."/>
            <person name="Nosek J."/>
            <person name="Gabaldon T."/>
        </authorList>
    </citation>
    <scope>NUCLEOTIDE SEQUENCE</scope>
    <source>
        <strain evidence="6">CBS6075</strain>
    </source>
</reference>
<dbReference type="OrthoDB" id="443981at2759"/>
<dbReference type="InterPro" id="IPR036028">
    <property type="entry name" value="SH3-like_dom_sf"/>
</dbReference>
<organism evidence="6 7">
    <name type="scientific">Ogataea philodendri</name>
    <dbReference type="NCBI Taxonomy" id="1378263"/>
    <lineage>
        <taxon>Eukaryota</taxon>
        <taxon>Fungi</taxon>
        <taxon>Dikarya</taxon>
        <taxon>Ascomycota</taxon>
        <taxon>Saccharomycotina</taxon>
        <taxon>Pichiomycetes</taxon>
        <taxon>Pichiales</taxon>
        <taxon>Pichiaceae</taxon>
        <taxon>Ogataea</taxon>
    </lineage>
</organism>
<dbReference type="CDD" id="cd11525">
    <property type="entry name" value="SYLF_SH3YL1_like"/>
    <property type="match status" value="1"/>
</dbReference>
<feature type="domain" description="SH3" evidence="5">
    <location>
        <begin position="560"/>
        <end position="621"/>
    </location>
</feature>
<dbReference type="EMBL" id="JAEUBE010000327">
    <property type="protein sequence ID" value="KAH3664283.1"/>
    <property type="molecule type" value="Genomic_DNA"/>
</dbReference>
<proteinExistence type="inferred from homology"/>
<dbReference type="InterPro" id="IPR007461">
    <property type="entry name" value="Ysc84_actin-binding"/>
</dbReference>
<dbReference type="GO" id="GO:0051017">
    <property type="term" value="P:actin filament bundle assembly"/>
    <property type="evidence" value="ECO:0007669"/>
    <property type="project" value="TreeGrafter"/>
</dbReference>
<accession>A0A9P8P1W1</accession>
<evidence type="ECO:0000256" key="3">
    <source>
        <dbReference type="PROSITE-ProRule" id="PRU00192"/>
    </source>
</evidence>
<dbReference type="GO" id="GO:0051015">
    <property type="term" value="F:actin filament binding"/>
    <property type="evidence" value="ECO:0007669"/>
    <property type="project" value="TreeGrafter"/>
</dbReference>
<keyword evidence="2 3" id="KW-0728">SH3 domain</keyword>
<feature type="compositionally biased region" description="Low complexity" evidence="4">
    <location>
        <begin position="467"/>
        <end position="480"/>
    </location>
</feature>
<comment type="similarity">
    <text evidence="1">Belongs to the SH3YL1 family.</text>
</comment>
<evidence type="ECO:0000259" key="5">
    <source>
        <dbReference type="PROSITE" id="PS50002"/>
    </source>
</evidence>